<dbReference type="InterPro" id="IPR001173">
    <property type="entry name" value="Glyco_trans_2-like"/>
</dbReference>
<dbReference type="Gene3D" id="3.90.550.10">
    <property type="entry name" value="Spore Coat Polysaccharide Biosynthesis Protein SpsA, Chain A"/>
    <property type="match status" value="1"/>
</dbReference>
<comment type="caution">
    <text evidence="3">The sequence shown here is derived from an EMBL/GenBank/DDBJ whole genome shotgun (WGS) entry which is preliminary data.</text>
</comment>
<proteinExistence type="predicted"/>
<keyword evidence="4" id="KW-1185">Reference proteome</keyword>
<reference evidence="3 4" key="1">
    <citation type="submission" date="2020-04" db="EMBL/GenBank/DDBJ databases">
        <title>MicrobeNet Type strains.</title>
        <authorList>
            <person name="Nicholson A.C."/>
        </authorList>
    </citation>
    <scope>NUCLEOTIDE SEQUENCE [LARGE SCALE GENOMIC DNA]</scope>
    <source>
        <strain evidence="3 4">ATCC BAA-788</strain>
    </source>
</reference>
<dbReference type="SUPFAM" id="SSF53448">
    <property type="entry name" value="Nucleotide-diphospho-sugar transferases"/>
    <property type="match status" value="1"/>
</dbReference>
<accession>A0A7X6KS61</accession>
<organism evidence="3 4">
    <name type="scientific">Cellulomonas denverensis</name>
    <dbReference type="NCBI Taxonomy" id="264297"/>
    <lineage>
        <taxon>Bacteria</taxon>
        <taxon>Bacillati</taxon>
        <taxon>Actinomycetota</taxon>
        <taxon>Actinomycetes</taxon>
        <taxon>Micrococcales</taxon>
        <taxon>Cellulomonadaceae</taxon>
        <taxon>Cellulomonas</taxon>
    </lineage>
</organism>
<dbReference type="InterPro" id="IPR050834">
    <property type="entry name" value="Glycosyltransf_2"/>
</dbReference>
<evidence type="ECO:0000313" key="3">
    <source>
        <dbReference type="EMBL" id="NKY21242.1"/>
    </source>
</evidence>
<dbReference type="PANTHER" id="PTHR43685:SF12">
    <property type="entry name" value="GLYCOSYL TRANSFERASE FAMILY 2"/>
    <property type="match status" value="1"/>
</dbReference>
<evidence type="ECO:0000313" key="4">
    <source>
        <dbReference type="Proteomes" id="UP000581206"/>
    </source>
</evidence>
<dbReference type="PANTHER" id="PTHR43685">
    <property type="entry name" value="GLYCOSYLTRANSFERASE"/>
    <property type="match status" value="1"/>
</dbReference>
<evidence type="ECO:0000259" key="2">
    <source>
        <dbReference type="Pfam" id="PF00535"/>
    </source>
</evidence>
<dbReference type="EMBL" id="JAAXOX010000001">
    <property type="protein sequence ID" value="NKY21242.1"/>
    <property type="molecule type" value="Genomic_DNA"/>
</dbReference>
<feature type="compositionally biased region" description="Low complexity" evidence="1">
    <location>
        <begin position="242"/>
        <end position="258"/>
    </location>
</feature>
<name>A0A7X6KS61_9CELL</name>
<dbReference type="Pfam" id="PF00535">
    <property type="entry name" value="Glycos_transf_2"/>
    <property type="match status" value="1"/>
</dbReference>
<feature type="domain" description="Glycosyltransferase 2-like" evidence="2">
    <location>
        <begin position="5"/>
        <end position="166"/>
    </location>
</feature>
<protein>
    <submittedName>
        <fullName evidence="3">Glycosyltransferase</fullName>
    </submittedName>
</protein>
<feature type="region of interest" description="Disordered" evidence="1">
    <location>
        <begin position="242"/>
        <end position="262"/>
    </location>
</feature>
<sequence>MTDLSVVIAAFDAAGTLGAQLAALSRQRVDADWEVLVADNGSTDGTRALAESWADRLPGLRVIDASAHRGAGAARNVGVAAATGRDVLFCDADDVVADDWLAAMHRALGHQAFVAGRFAGDQLNSPRVLRSRTLPQQDGLQYSAHLPGLPHAGAGNLGVRRALFRAVGGFDPGALFLEDTDLCWRLQLAGVALGWAPEAVVQVRLRGTLRSALSQGYHYGSGERWLARRYRDQVRAAAAVAPGPATVPAPDAATEPAPSSVTPVIPPHEPSHRLLHRALATLRSLAGVRSLGELGAWCWDLGWGIGYAYAPVSDPAPVRITPLAGPRTAAA</sequence>
<dbReference type="Proteomes" id="UP000581206">
    <property type="component" value="Unassembled WGS sequence"/>
</dbReference>
<evidence type="ECO:0000256" key="1">
    <source>
        <dbReference type="SAM" id="MobiDB-lite"/>
    </source>
</evidence>
<keyword evidence="3" id="KW-0808">Transferase</keyword>
<dbReference type="AlphaFoldDB" id="A0A7X6KS61"/>
<dbReference type="InterPro" id="IPR029044">
    <property type="entry name" value="Nucleotide-diphossugar_trans"/>
</dbReference>
<dbReference type="RefSeq" id="WP_168628358.1">
    <property type="nucleotide sequence ID" value="NZ_BONL01000003.1"/>
</dbReference>
<dbReference type="GO" id="GO:0016740">
    <property type="term" value="F:transferase activity"/>
    <property type="evidence" value="ECO:0007669"/>
    <property type="project" value="UniProtKB-KW"/>
</dbReference>
<gene>
    <name evidence="3" type="ORF">HGA03_01010</name>
</gene>